<dbReference type="Gene3D" id="1.10.10.2840">
    <property type="entry name" value="PucR C-terminal helix-turn-helix domain"/>
    <property type="match status" value="1"/>
</dbReference>
<name>A0A917WT04_9BACI</name>
<dbReference type="EMBL" id="BMLG01000005">
    <property type="protein sequence ID" value="GGM29325.1"/>
    <property type="molecule type" value="Genomic_DNA"/>
</dbReference>
<dbReference type="PANTHER" id="PTHR33744">
    <property type="entry name" value="CARBOHYDRATE DIACID REGULATOR"/>
    <property type="match status" value="1"/>
</dbReference>
<dbReference type="RefSeq" id="WP_117153888.1">
    <property type="nucleotide sequence ID" value="NZ_BMLG01000005.1"/>
</dbReference>
<feature type="domain" description="PucR C-terminal helix-turn-helix" evidence="1">
    <location>
        <begin position="449"/>
        <end position="505"/>
    </location>
</feature>
<dbReference type="Proteomes" id="UP000618460">
    <property type="component" value="Unassembled WGS sequence"/>
</dbReference>
<gene>
    <name evidence="2" type="ORF">GCM10011351_14280</name>
</gene>
<evidence type="ECO:0000313" key="2">
    <source>
        <dbReference type="EMBL" id="GGM29325.1"/>
    </source>
</evidence>
<organism evidence="2 3">
    <name type="scientific">Paraliobacillus quinghaiensis</name>
    <dbReference type="NCBI Taxonomy" id="470815"/>
    <lineage>
        <taxon>Bacteria</taxon>
        <taxon>Bacillati</taxon>
        <taxon>Bacillota</taxon>
        <taxon>Bacilli</taxon>
        <taxon>Bacillales</taxon>
        <taxon>Bacillaceae</taxon>
        <taxon>Paraliobacillus</taxon>
    </lineage>
</organism>
<sequence length="514" mass="60050">MVTFSDLYSSLKSYQPTLILSNKDTNIEDFTYLTALKDIDNKYVYISDVSALENQIEKLIDTTLIVIIEEPLNTELIQILDNNSCNVITCEKVNSPIELFDTVRNIFNQEVDYLQQVKKLYDYVITQSSLQEVLTFAEELLGNPVLIIDESFKIIDYSKQIPIIDHIWKVNSEKGYCSYEFIKEVTKYKAIQEAPLSEEPFCVTCKQSNNNKIVSKIFIGKKLRGYIVVLECNRKVPKHQIKIIPEISKVIGHYLTHQLTSYLNLEEKLIIDLIEKKIDLKNELEERKKACGNAFSKDNYLLAIKAKESNISKKYNSKIQLQLAKLFPQSKQFIYKNYIVVLISFRDAIHFDTSNREQLTLALEKDELIGIISDHFKEIKSIGVIFDYLVSSLEIGEIIYKDKHYLESSEMKFFNLLRKMDSKEDLLSCCHPAIITIYEYDQKHHTDYYHTLFVYLLNNQNIHDAAESLYIHRNTMKNRLKKINKLVNIDLLKGEVSFQLFYSYKILTYIHCLN</sequence>
<dbReference type="PANTHER" id="PTHR33744:SF1">
    <property type="entry name" value="DNA-BINDING TRANSCRIPTIONAL ACTIVATOR ADER"/>
    <property type="match status" value="1"/>
</dbReference>
<reference evidence="2" key="2">
    <citation type="submission" date="2020-09" db="EMBL/GenBank/DDBJ databases">
        <authorList>
            <person name="Sun Q."/>
            <person name="Zhou Y."/>
        </authorList>
    </citation>
    <scope>NUCLEOTIDE SEQUENCE</scope>
    <source>
        <strain evidence="2">CGMCC 1.6333</strain>
    </source>
</reference>
<proteinExistence type="predicted"/>
<reference evidence="2" key="1">
    <citation type="journal article" date="2014" name="Int. J. Syst. Evol. Microbiol.">
        <title>Complete genome sequence of Corynebacterium casei LMG S-19264T (=DSM 44701T), isolated from a smear-ripened cheese.</title>
        <authorList>
            <consortium name="US DOE Joint Genome Institute (JGI-PGF)"/>
            <person name="Walter F."/>
            <person name="Albersmeier A."/>
            <person name="Kalinowski J."/>
            <person name="Ruckert C."/>
        </authorList>
    </citation>
    <scope>NUCLEOTIDE SEQUENCE</scope>
    <source>
        <strain evidence="2">CGMCC 1.6333</strain>
    </source>
</reference>
<protein>
    <recommendedName>
        <fullName evidence="1">PucR C-terminal helix-turn-helix domain-containing protein</fullName>
    </recommendedName>
</protein>
<dbReference type="OrthoDB" id="9792148at2"/>
<evidence type="ECO:0000313" key="3">
    <source>
        <dbReference type="Proteomes" id="UP000618460"/>
    </source>
</evidence>
<evidence type="ECO:0000259" key="1">
    <source>
        <dbReference type="Pfam" id="PF13556"/>
    </source>
</evidence>
<dbReference type="InterPro" id="IPR025736">
    <property type="entry name" value="PucR_C-HTH_dom"/>
</dbReference>
<keyword evidence="3" id="KW-1185">Reference proteome</keyword>
<dbReference type="InterPro" id="IPR042070">
    <property type="entry name" value="PucR_C-HTH_sf"/>
</dbReference>
<dbReference type="InterPro" id="IPR051448">
    <property type="entry name" value="CdaR-like_regulators"/>
</dbReference>
<dbReference type="Pfam" id="PF13556">
    <property type="entry name" value="HTH_30"/>
    <property type="match status" value="1"/>
</dbReference>
<dbReference type="AlphaFoldDB" id="A0A917WT04"/>
<accession>A0A917WT04</accession>
<comment type="caution">
    <text evidence="2">The sequence shown here is derived from an EMBL/GenBank/DDBJ whole genome shotgun (WGS) entry which is preliminary data.</text>
</comment>